<protein>
    <submittedName>
        <fullName evidence="1">Uncharacterized protein</fullName>
    </submittedName>
</protein>
<evidence type="ECO:0000313" key="1">
    <source>
        <dbReference type="EMBL" id="TFK62114.1"/>
    </source>
</evidence>
<accession>A0ACD3A9N2</accession>
<gene>
    <name evidence="1" type="ORF">BDN72DRAFT_406495</name>
</gene>
<dbReference type="EMBL" id="ML208605">
    <property type="protein sequence ID" value="TFK62114.1"/>
    <property type="molecule type" value="Genomic_DNA"/>
</dbReference>
<reference evidence="1 2" key="1">
    <citation type="journal article" date="2019" name="Nat. Ecol. Evol.">
        <title>Megaphylogeny resolves global patterns of mushroom evolution.</title>
        <authorList>
            <person name="Varga T."/>
            <person name="Krizsan K."/>
            <person name="Foldi C."/>
            <person name="Dima B."/>
            <person name="Sanchez-Garcia M."/>
            <person name="Sanchez-Ramirez S."/>
            <person name="Szollosi G.J."/>
            <person name="Szarkandi J.G."/>
            <person name="Papp V."/>
            <person name="Albert L."/>
            <person name="Andreopoulos W."/>
            <person name="Angelini C."/>
            <person name="Antonin V."/>
            <person name="Barry K.W."/>
            <person name="Bougher N.L."/>
            <person name="Buchanan P."/>
            <person name="Buyck B."/>
            <person name="Bense V."/>
            <person name="Catcheside P."/>
            <person name="Chovatia M."/>
            <person name="Cooper J."/>
            <person name="Damon W."/>
            <person name="Desjardin D."/>
            <person name="Finy P."/>
            <person name="Geml J."/>
            <person name="Haridas S."/>
            <person name="Hughes K."/>
            <person name="Justo A."/>
            <person name="Karasinski D."/>
            <person name="Kautmanova I."/>
            <person name="Kiss B."/>
            <person name="Kocsube S."/>
            <person name="Kotiranta H."/>
            <person name="LaButti K.M."/>
            <person name="Lechner B.E."/>
            <person name="Liimatainen K."/>
            <person name="Lipzen A."/>
            <person name="Lukacs Z."/>
            <person name="Mihaltcheva S."/>
            <person name="Morgado L.N."/>
            <person name="Niskanen T."/>
            <person name="Noordeloos M.E."/>
            <person name="Ohm R.A."/>
            <person name="Ortiz-Santana B."/>
            <person name="Ovrebo C."/>
            <person name="Racz N."/>
            <person name="Riley R."/>
            <person name="Savchenko A."/>
            <person name="Shiryaev A."/>
            <person name="Soop K."/>
            <person name="Spirin V."/>
            <person name="Szebenyi C."/>
            <person name="Tomsovsky M."/>
            <person name="Tulloss R.E."/>
            <person name="Uehling J."/>
            <person name="Grigoriev I.V."/>
            <person name="Vagvolgyi C."/>
            <person name="Papp T."/>
            <person name="Martin F.M."/>
            <person name="Miettinen O."/>
            <person name="Hibbett D.S."/>
            <person name="Nagy L.G."/>
        </authorList>
    </citation>
    <scope>NUCLEOTIDE SEQUENCE [LARGE SCALE GENOMIC DNA]</scope>
    <source>
        <strain evidence="1 2">NL-1719</strain>
    </source>
</reference>
<evidence type="ECO:0000313" key="2">
    <source>
        <dbReference type="Proteomes" id="UP000308600"/>
    </source>
</evidence>
<dbReference type="Proteomes" id="UP000308600">
    <property type="component" value="Unassembled WGS sequence"/>
</dbReference>
<organism evidence="1 2">
    <name type="scientific">Pluteus cervinus</name>
    <dbReference type="NCBI Taxonomy" id="181527"/>
    <lineage>
        <taxon>Eukaryota</taxon>
        <taxon>Fungi</taxon>
        <taxon>Dikarya</taxon>
        <taxon>Basidiomycota</taxon>
        <taxon>Agaricomycotina</taxon>
        <taxon>Agaricomycetes</taxon>
        <taxon>Agaricomycetidae</taxon>
        <taxon>Agaricales</taxon>
        <taxon>Pluteineae</taxon>
        <taxon>Pluteaceae</taxon>
        <taxon>Pluteus</taxon>
    </lineage>
</organism>
<keyword evidence="2" id="KW-1185">Reference proteome</keyword>
<name>A0ACD3A9N2_9AGAR</name>
<proteinExistence type="predicted"/>
<sequence>MTYQPLPVSPFTITSSSRRHPIVAYLSLTKVEWVRMCAWIRPPTVQLGDLNLTLTITGLLLLFFHRQTWDRVPTHGAHFHLHHDALLRSCTCHAYFSFVQHPQIGLNIATNHSLCRLNEQPLSNKPLIGNLPTCDLDRSLLAELALLSSSSRRKSWASSQQIIQTRAGKRSTARCSFFSFIQAICSGSFATPLIVC</sequence>